<dbReference type="InterPro" id="IPR029055">
    <property type="entry name" value="Ntn_hydrolases_N"/>
</dbReference>
<dbReference type="InterPro" id="IPR029132">
    <property type="entry name" value="CBAH/NAAA_C"/>
</dbReference>
<dbReference type="PANTHER" id="PTHR35527">
    <property type="entry name" value="CHOLOYLGLYCINE HYDROLASE"/>
    <property type="match status" value="1"/>
</dbReference>
<dbReference type="GO" id="GO:0016787">
    <property type="term" value="F:hydrolase activity"/>
    <property type="evidence" value="ECO:0007669"/>
    <property type="project" value="UniProtKB-KW"/>
</dbReference>
<evidence type="ECO:0000256" key="2">
    <source>
        <dbReference type="ARBA" id="ARBA00022801"/>
    </source>
</evidence>
<dbReference type="Pfam" id="PF02275">
    <property type="entry name" value="CBAH"/>
    <property type="match status" value="1"/>
</dbReference>
<evidence type="ECO:0000259" key="3">
    <source>
        <dbReference type="Pfam" id="PF02275"/>
    </source>
</evidence>
<protein>
    <submittedName>
        <fullName evidence="4">Unannotated protein</fullName>
    </submittedName>
</protein>
<dbReference type="Gene3D" id="3.60.60.10">
    <property type="entry name" value="Penicillin V Acylase, Chain A"/>
    <property type="match status" value="1"/>
</dbReference>
<evidence type="ECO:0000256" key="1">
    <source>
        <dbReference type="ARBA" id="ARBA00006625"/>
    </source>
</evidence>
<dbReference type="SUPFAM" id="SSF56235">
    <property type="entry name" value="N-terminal nucleophile aminohydrolases (Ntn hydrolases)"/>
    <property type="match status" value="1"/>
</dbReference>
<dbReference type="AlphaFoldDB" id="A0A6J6GBA9"/>
<dbReference type="PANTHER" id="PTHR35527:SF2">
    <property type="entry name" value="HYDROLASE"/>
    <property type="match status" value="1"/>
</dbReference>
<gene>
    <name evidence="4" type="ORF">UFOPK1762_01778</name>
</gene>
<name>A0A6J6GBA9_9ZZZZ</name>
<organism evidence="4">
    <name type="scientific">freshwater metagenome</name>
    <dbReference type="NCBI Taxonomy" id="449393"/>
    <lineage>
        <taxon>unclassified sequences</taxon>
        <taxon>metagenomes</taxon>
        <taxon>ecological metagenomes</taxon>
    </lineage>
</organism>
<accession>A0A6J6GBA9</accession>
<reference evidence="4" key="1">
    <citation type="submission" date="2020-05" db="EMBL/GenBank/DDBJ databases">
        <authorList>
            <person name="Chiriac C."/>
            <person name="Salcher M."/>
            <person name="Ghai R."/>
            <person name="Kavagutti S V."/>
        </authorList>
    </citation>
    <scope>NUCLEOTIDE SEQUENCE</scope>
</reference>
<feature type="domain" description="Choloylglycine hydrolase/NAAA C-terminal" evidence="3">
    <location>
        <begin position="10"/>
        <end position="311"/>
    </location>
</feature>
<dbReference type="EMBL" id="CAEZTY010000103">
    <property type="protein sequence ID" value="CAB4598562.1"/>
    <property type="molecule type" value="Genomic_DNA"/>
</dbReference>
<dbReference type="InterPro" id="IPR052193">
    <property type="entry name" value="Peptidase_C59"/>
</dbReference>
<evidence type="ECO:0000313" key="4">
    <source>
        <dbReference type="EMBL" id="CAB4598562.1"/>
    </source>
</evidence>
<proteinExistence type="inferred from homology"/>
<keyword evidence="2" id="KW-0378">Hydrolase</keyword>
<comment type="similarity">
    <text evidence="1">Belongs to the peptidase C59 family.</text>
</comment>
<sequence length="330" mass="35635">MCTNFKHPVAKDGTVCVGRTMEFPDVLPWELGVLASDHVGKSESSSNGKTWSAKYGIVGVSGFGKPWFADAMNNAGLSGHLLYMPDHATYYAAKNDGTDIGILEGLAFILGTCSNTTEAKAALASLNFVNWVPKEVPVPLPLHIILHDKDSCVVAEFHPDGMVVSDNPVQVATNAPYFDWHLTNVANYLSLSAENPKPVNIGGTAFAASGRGQGFRGLPADENSPSRFIRVLANVQFAQQPADQKSAEMDTVRILHGFDLVPGTVMEETPNGLMPLLTMWSTVSNLTGSRYIYNTIGDPQWYAIDLAKTDFSKTRSMPFTTTGGFVDLTV</sequence>